<keyword evidence="2" id="KW-0217">Developmental protein</keyword>
<keyword evidence="7 9" id="KW-0539">Nucleus</keyword>
<evidence type="ECO:0000256" key="5">
    <source>
        <dbReference type="ARBA" id="ARBA00023155"/>
    </source>
</evidence>
<evidence type="ECO:0000313" key="14">
    <source>
        <dbReference type="Proteomes" id="UP000266723"/>
    </source>
</evidence>
<feature type="region of interest" description="Disordered" evidence="11">
    <location>
        <begin position="275"/>
        <end position="295"/>
    </location>
</feature>
<organism evidence="13 14">
    <name type="scientific">Brassica cretica</name>
    <name type="common">Mustard</name>
    <dbReference type="NCBI Taxonomy" id="69181"/>
    <lineage>
        <taxon>Eukaryota</taxon>
        <taxon>Viridiplantae</taxon>
        <taxon>Streptophyta</taxon>
        <taxon>Embryophyta</taxon>
        <taxon>Tracheophyta</taxon>
        <taxon>Spermatophyta</taxon>
        <taxon>Magnoliopsida</taxon>
        <taxon>eudicotyledons</taxon>
        <taxon>Gunneridae</taxon>
        <taxon>Pentapetalae</taxon>
        <taxon>rosids</taxon>
        <taxon>malvids</taxon>
        <taxon>Brassicales</taxon>
        <taxon>Brassicaceae</taxon>
        <taxon>Brassiceae</taxon>
        <taxon>Brassica</taxon>
    </lineage>
</organism>
<keyword evidence="6" id="KW-0804">Transcription</keyword>
<comment type="caution">
    <text evidence="13">The sequence shown here is derived from an EMBL/GenBank/DDBJ whole genome shotgun (WGS) entry which is preliminary data.</text>
</comment>
<dbReference type="CDD" id="cd00086">
    <property type="entry name" value="homeodomain"/>
    <property type="match status" value="1"/>
</dbReference>
<keyword evidence="5 9" id="KW-0371">Homeobox</keyword>
<evidence type="ECO:0000256" key="3">
    <source>
        <dbReference type="ARBA" id="ARBA00023015"/>
    </source>
</evidence>
<evidence type="ECO:0000256" key="8">
    <source>
        <dbReference type="ARBA" id="ARBA00024040"/>
    </source>
</evidence>
<comment type="similarity">
    <text evidence="8">Belongs to the WUS homeobox family.</text>
</comment>
<feature type="region of interest" description="Disordered" evidence="11">
    <location>
        <begin position="1"/>
        <end position="31"/>
    </location>
</feature>
<gene>
    <name evidence="13" type="ORF">DY000_02005542</name>
</gene>
<feature type="compositionally biased region" description="Basic and acidic residues" evidence="11">
    <location>
        <begin position="350"/>
        <end position="372"/>
    </location>
</feature>
<dbReference type="PANTHER" id="PTHR45940:SF49">
    <property type="entry name" value="HOMEOBOX DOMAIN-CONTAINING PROTEIN"/>
    <property type="match status" value="1"/>
</dbReference>
<feature type="DNA-binding region" description="Homeobox" evidence="9">
    <location>
        <begin position="29"/>
        <end position="94"/>
    </location>
</feature>
<dbReference type="PROSITE" id="PS50071">
    <property type="entry name" value="HOMEOBOX_2"/>
    <property type="match status" value="1"/>
</dbReference>
<evidence type="ECO:0000256" key="7">
    <source>
        <dbReference type="ARBA" id="ARBA00023242"/>
    </source>
</evidence>
<sequence>MEPAQHHHQADQERGNNNKSVSGGYTCRQTSTRWTPTTDQIRILKDLYYNNGVRSPTADQIQKISARLRQYGKIEGKNVFYWFQNHKARERQKKRFNSTTMTIPTSSSPNSVMMASDHYHHNHHHHGVTIQRPALVNVKLDQENHMFHQNRSYPSFNNGTEYGVFSASNGYISSHIYGPMEQDCSMSYNNVGGGWTNIDHNHHYSTPAYNFFDRPMPLSGLEGHHQEEGEYGGDAYLEHRRTLPLFPLHGEDHINGGGGSILKYGQSDGCDRYEGGSEFPQRRHEVAPKHLSERPSWSDPVKSLAIFIPLEAQSDLPRATHRGRSHLTPLSERPPKATPRGRSRLYGETTRSEARSDLSERPTEVAPEGRSDLSERHAECFDIPQNWFDNHYTTTFVLGAFKTPNIDSPPEFLINVNGAFYYFI</sequence>
<evidence type="ECO:0000259" key="12">
    <source>
        <dbReference type="PROSITE" id="PS50071"/>
    </source>
</evidence>
<dbReference type="SUPFAM" id="SSF46689">
    <property type="entry name" value="Homeodomain-like"/>
    <property type="match status" value="1"/>
</dbReference>
<dbReference type="Pfam" id="PF00046">
    <property type="entry name" value="Homeodomain"/>
    <property type="match status" value="1"/>
</dbReference>
<feature type="compositionally biased region" description="Basic and acidic residues" evidence="11">
    <location>
        <begin position="275"/>
        <end position="293"/>
    </location>
</feature>
<dbReference type="InterPro" id="IPR009057">
    <property type="entry name" value="Homeodomain-like_sf"/>
</dbReference>
<proteinExistence type="inferred from homology"/>
<feature type="compositionally biased region" description="Polar residues" evidence="11">
    <location>
        <begin position="17"/>
        <end position="31"/>
    </location>
</feature>
<evidence type="ECO:0000256" key="10">
    <source>
        <dbReference type="RuleBase" id="RU000682"/>
    </source>
</evidence>
<dbReference type="PANTHER" id="PTHR45940">
    <property type="entry name" value="WUSCHEL-RELATED HOMEOBOX 1-RELATED"/>
    <property type="match status" value="1"/>
</dbReference>
<evidence type="ECO:0000256" key="9">
    <source>
        <dbReference type="PROSITE-ProRule" id="PRU00108"/>
    </source>
</evidence>
<keyword evidence="3" id="KW-0805">Transcription regulation</keyword>
<feature type="region of interest" description="Disordered" evidence="11">
    <location>
        <begin position="317"/>
        <end position="372"/>
    </location>
</feature>
<evidence type="ECO:0000256" key="1">
    <source>
        <dbReference type="ARBA" id="ARBA00004123"/>
    </source>
</evidence>
<dbReference type="InterPro" id="IPR001356">
    <property type="entry name" value="HD"/>
</dbReference>
<dbReference type="Gene3D" id="1.10.10.60">
    <property type="entry name" value="Homeodomain-like"/>
    <property type="match status" value="1"/>
</dbReference>
<name>A0ABQ7CIY3_BRACR</name>
<dbReference type="SMART" id="SM00389">
    <property type="entry name" value="HOX"/>
    <property type="match status" value="1"/>
</dbReference>
<protein>
    <recommendedName>
        <fullName evidence="12">Homeobox domain-containing protein</fullName>
    </recommendedName>
</protein>
<evidence type="ECO:0000256" key="2">
    <source>
        <dbReference type="ARBA" id="ARBA00022473"/>
    </source>
</evidence>
<feature type="domain" description="Homeobox" evidence="12">
    <location>
        <begin position="27"/>
        <end position="93"/>
    </location>
</feature>
<dbReference type="InterPro" id="IPR044555">
    <property type="entry name" value="WUSCHEL-like"/>
</dbReference>
<evidence type="ECO:0000256" key="4">
    <source>
        <dbReference type="ARBA" id="ARBA00023125"/>
    </source>
</evidence>
<keyword evidence="14" id="KW-1185">Reference proteome</keyword>
<evidence type="ECO:0000256" key="6">
    <source>
        <dbReference type="ARBA" id="ARBA00023163"/>
    </source>
</evidence>
<reference evidence="13 14" key="1">
    <citation type="journal article" date="2020" name="BMC Genomics">
        <title>Intraspecific diversification of the crop wild relative Brassica cretica Lam. using demographic model selection.</title>
        <authorList>
            <person name="Kioukis A."/>
            <person name="Michalopoulou V.A."/>
            <person name="Briers L."/>
            <person name="Pirintsos S."/>
            <person name="Studholme D.J."/>
            <person name="Pavlidis P."/>
            <person name="Sarris P.F."/>
        </authorList>
    </citation>
    <scope>NUCLEOTIDE SEQUENCE [LARGE SCALE GENOMIC DNA]</scope>
    <source>
        <strain evidence="14">cv. PFS-1207/04</strain>
    </source>
</reference>
<dbReference type="Proteomes" id="UP000266723">
    <property type="component" value="Unassembled WGS sequence"/>
</dbReference>
<dbReference type="EMBL" id="QGKV02000832">
    <property type="protein sequence ID" value="KAF3551651.1"/>
    <property type="molecule type" value="Genomic_DNA"/>
</dbReference>
<keyword evidence="4 9" id="KW-0238">DNA-binding</keyword>
<feature type="compositionally biased region" description="Basic and acidic residues" evidence="11">
    <location>
        <begin position="1"/>
        <end position="16"/>
    </location>
</feature>
<evidence type="ECO:0000256" key="11">
    <source>
        <dbReference type="SAM" id="MobiDB-lite"/>
    </source>
</evidence>
<comment type="subcellular location">
    <subcellularLocation>
        <location evidence="1 9 10">Nucleus</location>
    </subcellularLocation>
</comment>
<evidence type="ECO:0000313" key="13">
    <source>
        <dbReference type="EMBL" id="KAF3551651.1"/>
    </source>
</evidence>
<accession>A0ABQ7CIY3</accession>